<evidence type="ECO:0000313" key="3">
    <source>
        <dbReference type="Proteomes" id="UP001443914"/>
    </source>
</evidence>
<dbReference type="Proteomes" id="UP001443914">
    <property type="component" value="Unassembled WGS sequence"/>
</dbReference>
<protein>
    <recommendedName>
        <fullName evidence="1">AB hydrolase-1 domain-containing protein</fullName>
    </recommendedName>
</protein>
<reference evidence="2" key="1">
    <citation type="submission" date="2024-03" db="EMBL/GenBank/DDBJ databases">
        <title>WGS assembly of Saponaria officinalis var. Norfolk2.</title>
        <authorList>
            <person name="Jenkins J."/>
            <person name="Shu S."/>
            <person name="Grimwood J."/>
            <person name="Barry K."/>
            <person name="Goodstein D."/>
            <person name="Schmutz J."/>
            <person name="Leebens-Mack J."/>
            <person name="Osbourn A."/>
        </authorList>
    </citation>
    <scope>NUCLEOTIDE SEQUENCE [LARGE SCALE GENOMIC DNA]</scope>
    <source>
        <strain evidence="2">JIC</strain>
    </source>
</reference>
<evidence type="ECO:0000313" key="2">
    <source>
        <dbReference type="EMBL" id="KAK9726995.1"/>
    </source>
</evidence>
<dbReference type="InterPro" id="IPR000073">
    <property type="entry name" value="AB_hydrolase_1"/>
</dbReference>
<sequence length="346" mass="39485">MYKTQMFGKVALALGVVIARYIYKALKPPPPKICGTPGGPPITSPRIKLKDGRYLAYSESGVPRDEAVYKIIIVHGFGSSKDQFLPVSQELAEELKLYFLYFDRAGYGESDPNPKRSVKSEALDIQELADALQLGSKFYVIGISMGGYPAWSCIRYIPQRLAGITLVAPFVHYWWSGFPSDLNNKAFRKLPSVWDRWTFRIAHYAPWLFYWWMTQKLFPILSFMSGGPTVFSQKDLEILKKLSEIPKVGQEKVRQQGVHESLHRDIMAGYANWGFSPLDLNNPFPDDKGAVHIWQGCEDKIIPFEMNRYIAEKLPWIKYHEIPDGGHVFLYEQSMCDSIIKAFVLG</sequence>
<proteinExistence type="predicted"/>
<dbReference type="FunFam" id="3.40.50.1820:FF:000270">
    <property type="entry name" value="Alpha/beta-Hydrolases superfamily protein"/>
    <property type="match status" value="1"/>
</dbReference>
<dbReference type="PANTHER" id="PTHR45763:SF21">
    <property type="entry name" value="ALPHA_BETA-HYDROLASES SUPERFAMILY PROTEIN"/>
    <property type="match status" value="1"/>
</dbReference>
<dbReference type="Gene3D" id="3.40.50.1820">
    <property type="entry name" value="alpha/beta hydrolase"/>
    <property type="match status" value="1"/>
</dbReference>
<accession>A0AAW1L0P4</accession>
<keyword evidence="3" id="KW-1185">Reference proteome</keyword>
<comment type="caution">
    <text evidence="2">The sequence shown here is derived from an EMBL/GenBank/DDBJ whole genome shotgun (WGS) entry which is preliminary data.</text>
</comment>
<dbReference type="SUPFAM" id="SSF53474">
    <property type="entry name" value="alpha/beta-Hydrolases"/>
    <property type="match status" value="1"/>
</dbReference>
<dbReference type="InterPro" id="IPR029058">
    <property type="entry name" value="AB_hydrolase_fold"/>
</dbReference>
<feature type="domain" description="AB hydrolase-1" evidence="1">
    <location>
        <begin position="71"/>
        <end position="332"/>
    </location>
</feature>
<dbReference type="Pfam" id="PF12697">
    <property type="entry name" value="Abhydrolase_6"/>
    <property type="match status" value="1"/>
</dbReference>
<dbReference type="AlphaFoldDB" id="A0AAW1L0P4"/>
<dbReference type="PANTHER" id="PTHR45763">
    <property type="entry name" value="HYDROLASE, ALPHA/BETA FOLD FAMILY PROTEIN, EXPRESSED-RELATED"/>
    <property type="match status" value="1"/>
</dbReference>
<dbReference type="EMBL" id="JBDFQZ010000005">
    <property type="protein sequence ID" value="KAK9726995.1"/>
    <property type="molecule type" value="Genomic_DNA"/>
</dbReference>
<name>A0AAW1L0P4_SAPOF</name>
<organism evidence="2 3">
    <name type="scientific">Saponaria officinalis</name>
    <name type="common">Common soapwort</name>
    <name type="synonym">Lychnis saponaria</name>
    <dbReference type="NCBI Taxonomy" id="3572"/>
    <lineage>
        <taxon>Eukaryota</taxon>
        <taxon>Viridiplantae</taxon>
        <taxon>Streptophyta</taxon>
        <taxon>Embryophyta</taxon>
        <taxon>Tracheophyta</taxon>
        <taxon>Spermatophyta</taxon>
        <taxon>Magnoliopsida</taxon>
        <taxon>eudicotyledons</taxon>
        <taxon>Gunneridae</taxon>
        <taxon>Pentapetalae</taxon>
        <taxon>Caryophyllales</taxon>
        <taxon>Caryophyllaceae</taxon>
        <taxon>Caryophylleae</taxon>
        <taxon>Saponaria</taxon>
    </lineage>
</organism>
<evidence type="ECO:0000259" key="1">
    <source>
        <dbReference type="Pfam" id="PF12697"/>
    </source>
</evidence>
<gene>
    <name evidence="2" type="ORF">RND81_05G251000</name>
</gene>